<evidence type="ECO:0000256" key="2">
    <source>
        <dbReference type="ARBA" id="ARBA00022723"/>
    </source>
</evidence>
<keyword evidence="1 4" id="KW-0349">Heme</keyword>
<proteinExistence type="predicted"/>
<accession>A0ABS2CTD4</accession>
<comment type="caution">
    <text evidence="6">The sequence shown here is derived from an EMBL/GenBank/DDBJ whole genome shotgun (WGS) entry which is preliminary data.</text>
</comment>
<reference evidence="6 7" key="1">
    <citation type="submission" date="2021-02" db="EMBL/GenBank/DDBJ databases">
        <authorList>
            <person name="Jung H.S."/>
            <person name="Chun B.H."/>
            <person name="Jeon C.O."/>
        </authorList>
    </citation>
    <scope>NUCLEOTIDE SEQUENCE [LARGE SCALE GENOMIC DNA]</scope>
    <source>
        <strain evidence="6 7">LMG 25203</strain>
    </source>
</reference>
<dbReference type="SUPFAM" id="SSF46626">
    <property type="entry name" value="Cytochrome c"/>
    <property type="match status" value="1"/>
</dbReference>
<evidence type="ECO:0000313" key="7">
    <source>
        <dbReference type="Proteomes" id="UP000759529"/>
    </source>
</evidence>
<sequence>MKANLIIIVITSFFISSCNNKTSSIPITESNLTTDNKAFELFQQKCYACHSVTTKSHDEIIAPPMVAVKRRYMKEYDSKEDFVKAIVAYAIDPKTENALMIGAVDKFNAMPKQDFKEDDLTKIASYIYDNEIETPEWFEDHFQQKHKNGQGIGNGRNK</sequence>
<name>A0ABS2CTD4_9FLAO</name>
<dbReference type="Pfam" id="PF00034">
    <property type="entry name" value="Cytochrom_C"/>
    <property type="match status" value="1"/>
</dbReference>
<keyword evidence="7" id="KW-1185">Reference proteome</keyword>
<keyword evidence="2 4" id="KW-0479">Metal-binding</keyword>
<dbReference type="Proteomes" id="UP000759529">
    <property type="component" value="Unassembled WGS sequence"/>
</dbReference>
<dbReference type="Gene3D" id="1.10.760.10">
    <property type="entry name" value="Cytochrome c-like domain"/>
    <property type="match status" value="1"/>
</dbReference>
<keyword evidence="3 4" id="KW-0408">Iron</keyword>
<evidence type="ECO:0000256" key="4">
    <source>
        <dbReference type="PROSITE-ProRule" id="PRU00433"/>
    </source>
</evidence>
<dbReference type="InterPro" id="IPR009056">
    <property type="entry name" value="Cyt_c-like_dom"/>
</dbReference>
<dbReference type="EMBL" id="JACSOD020000405">
    <property type="protein sequence ID" value="MBM6498230.1"/>
    <property type="molecule type" value="Genomic_DNA"/>
</dbReference>
<dbReference type="RefSeq" id="WP_187658587.1">
    <property type="nucleotide sequence ID" value="NZ_JACSOD020000405.1"/>
</dbReference>
<evidence type="ECO:0000256" key="3">
    <source>
        <dbReference type="ARBA" id="ARBA00023004"/>
    </source>
</evidence>
<gene>
    <name evidence="6" type="ORF">H9X54_002810</name>
</gene>
<evidence type="ECO:0000256" key="1">
    <source>
        <dbReference type="ARBA" id="ARBA00022617"/>
    </source>
</evidence>
<feature type="domain" description="Cytochrome c" evidence="5">
    <location>
        <begin position="33"/>
        <end position="131"/>
    </location>
</feature>
<organism evidence="6 7">
    <name type="scientific">Flavobacterium macrobrachii</name>
    <dbReference type="NCBI Taxonomy" id="591204"/>
    <lineage>
        <taxon>Bacteria</taxon>
        <taxon>Pseudomonadati</taxon>
        <taxon>Bacteroidota</taxon>
        <taxon>Flavobacteriia</taxon>
        <taxon>Flavobacteriales</taxon>
        <taxon>Flavobacteriaceae</taxon>
        <taxon>Flavobacterium</taxon>
    </lineage>
</organism>
<dbReference type="PROSITE" id="PS51257">
    <property type="entry name" value="PROKAR_LIPOPROTEIN"/>
    <property type="match status" value="1"/>
</dbReference>
<dbReference type="InterPro" id="IPR036909">
    <property type="entry name" value="Cyt_c-like_dom_sf"/>
</dbReference>
<evidence type="ECO:0000313" key="6">
    <source>
        <dbReference type="EMBL" id="MBM6498230.1"/>
    </source>
</evidence>
<evidence type="ECO:0000259" key="5">
    <source>
        <dbReference type="PROSITE" id="PS51007"/>
    </source>
</evidence>
<dbReference type="PROSITE" id="PS51007">
    <property type="entry name" value="CYTC"/>
    <property type="match status" value="1"/>
</dbReference>
<protein>
    <submittedName>
        <fullName evidence="6">Cytochrome c</fullName>
    </submittedName>
</protein>